<accession>A0A369J0Z8</accession>
<name>A0A369J0Z8_HYPMA</name>
<dbReference type="GO" id="GO:0003723">
    <property type="term" value="F:RNA binding"/>
    <property type="evidence" value="ECO:0007669"/>
    <property type="project" value="InterPro"/>
</dbReference>
<feature type="region of interest" description="Disordered" evidence="2">
    <location>
        <begin position="1"/>
        <end position="118"/>
    </location>
</feature>
<dbReference type="Gene3D" id="1.25.10.10">
    <property type="entry name" value="Leucine-rich Repeat Variant"/>
    <property type="match status" value="1"/>
</dbReference>
<dbReference type="AlphaFoldDB" id="A0A369J0Z8"/>
<proteinExistence type="predicted"/>
<comment type="caution">
    <text evidence="3">The sequence shown here is derived from an EMBL/GenBank/DDBJ whole genome shotgun (WGS) entry which is preliminary data.</text>
</comment>
<gene>
    <name evidence="3" type="primary">mcp2_1</name>
    <name evidence="3" type="ORF">Hypma_003958</name>
</gene>
<keyword evidence="4" id="KW-1185">Reference proteome</keyword>
<feature type="compositionally biased region" description="Low complexity" evidence="2">
    <location>
        <begin position="149"/>
        <end position="165"/>
    </location>
</feature>
<dbReference type="SUPFAM" id="SSF48371">
    <property type="entry name" value="ARM repeat"/>
    <property type="match status" value="1"/>
</dbReference>
<dbReference type="Pfam" id="PF00806">
    <property type="entry name" value="PUF"/>
    <property type="match status" value="2"/>
</dbReference>
<evidence type="ECO:0000256" key="2">
    <source>
        <dbReference type="SAM" id="MobiDB-lite"/>
    </source>
</evidence>
<dbReference type="InterPro" id="IPR016024">
    <property type="entry name" value="ARM-type_fold"/>
</dbReference>
<evidence type="ECO:0000256" key="1">
    <source>
        <dbReference type="ARBA" id="ARBA00022737"/>
    </source>
</evidence>
<dbReference type="STRING" id="39966.A0A369J0Z8"/>
<dbReference type="InterPro" id="IPR001313">
    <property type="entry name" value="Pumilio_RNA-bd_rpt"/>
</dbReference>
<feature type="region of interest" description="Disordered" evidence="2">
    <location>
        <begin position="133"/>
        <end position="175"/>
    </location>
</feature>
<feature type="compositionally biased region" description="Polar residues" evidence="2">
    <location>
        <begin position="1"/>
        <end position="11"/>
    </location>
</feature>
<sequence>MHSSDNPQAFQNALYDPSPPRSRPTLGVAASIWAPQPQPSEATWPKTLDSFSRVAEREFDARSNGNGNRPETNGAAVVRREDVFGPAAPPAPPASGAPRPKDIGAIGDGRKKNSPGFDDTHVEQLLRTLNLNSPAPYAKKQPPPTLCLDTSPSSPDCSPASATSSLMTPTDSPSTRSFDPKFMHSPSYDLAHTLPSYLQPQSSLLFEHAGNSPGRVQDGFISSYRSTPTHQSYPPSAPAASHTHANAGVNNFPFFEPFAETMPASYSHSHHHHPLNSNNHTQSIPRSLPVYNTNMNHSPPTSLRRIDSGAAPRTLPPMDWRLASGAGDWLLPTDDKFDYMHSSGAVGRDEPPPGPTLHNSFMYQSQPQQLSSTPMHSHEPINFLSLLHPSSSPPYHVFVERIIKSSDQQASIFLQQKLKVADLEERAKIVDAICARGFEMMAHRFGNWAVQRLSLIHI</sequence>
<dbReference type="OrthoDB" id="3062702at2759"/>
<dbReference type="InParanoid" id="A0A369J0Z8"/>
<dbReference type="InterPro" id="IPR011989">
    <property type="entry name" value="ARM-like"/>
</dbReference>
<keyword evidence="1" id="KW-0677">Repeat</keyword>
<reference evidence="3" key="1">
    <citation type="submission" date="2018-04" db="EMBL/GenBank/DDBJ databases">
        <title>Whole genome sequencing of Hypsizygus marmoreus.</title>
        <authorList>
            <person name="Choi I.-G."/>
            <person name="Min B."/>
            <person name="Kim J.-G."/>
            <person name="Kim S."/>
            <person name="Oh Y.-L."/>
            <person name="Kong W.-S."/>
            <person name="Park H."/>
            <person name="Jeong J."/>
            <person name="Song E.-S."/>
        </authorList>
    </citation>
    <scope>NUCLEOTIDE SEQUENCE [LARGE SCALE GENOMIC DNA]</scope>
    <source>
        <strain evidence="3">51987-8</strain>
    </source>
</reference>
<evidence type="ECO:0000313" key="4">
    <source>
        <dbReference type="Proteomes" id="UP000076154"/>
    </source>
</evidence>
<dbReference type="Proteomes" id="UP000076154">
    <property type="component" value="Unassembled WGS sequence"/>
</dbReference>
<organism evidence="3 4">
    <name type="scientific">Hypsizygus marmoreus</name>
    <name type="common">White beech mushroom</name>
    <name type="synonym">Agaricus marmoreus</name>
    <dbReference type="NCBI Taxonomy" id="39966"/>
    <lineage>
        <taxon>Eukaryota</taxon>
        <taxon>Fungi</taxon>
        <taxon>Dikarya</taxon>
        <taxon>Basidiomycota</taxon>
        <taxon>Agaricomycotina</taxon>
        <taxon>Agaricomycetes</taxon>
        <taxon>Agaricomycetidae</taxon>
        <taxon>Agaricales</taxon>
        <taxon>Tricholomatineae</taxon>
        <taxon>Lyophyllaceae</taxon>
        <taxon>Hypsizygus</taxon>
    </lineage>
</organism>
<feature type="region of interest" description="Disordered" evidence="2">
    <location>
        <begin position="265"/>
        <end position="310"/>
    </location>
</feature>
<dbReference type="EMBL" id="LUEZ02000143">
    <property type="protein sequence ID" value="RDB15678.1"/>
    <property type="molecule type" value="Genomic_DNA"/>
</dbReference>
<evidence type="ECO:0000313" key="3">
    <source>
        <dbReference type="EMBL" id="RDB15678.1"/>
    </source>
</evidence>
<protein>
    <submittedName>
        <fullName evidence="3">Meiotic coiled-coil protein 2</fullName>
    </submittedName>
</protein>
<feature type="compositionally biased region" description="Polar residues" evidence="2">
    <location>
        <begin position="166"/>
        <end position="175"/>
    </location>
</feature>
<feature type="compositionally biased region" description="Polar residues" evidence="2">
    <location>
        <begin position="281"/>
        <end position="301"/>
    </location>
</feature>